<dbReference type="EMBL" id="AVOT02051054">
    <property type="protein sequence ID" value="MBW0546094.1"/>
    <property type="molecule type" value="Genomic_DNA"/>
</dbReference>
<name>A0A9Q3FW11_9BASI</name>
<evidence type="ECO:0000313" key="3">
    <source>
        <dbReference type="Proteomes" id="UP000765509"/>
    </source>
</evidence>
<reference evidence="2" key="1">
    <citation type="submission" date="2021-03" db="EMBL/GenBank/DDBJ databases">
        <title>Draft genome sequence of rust myrtle Austropuccinia psidii MF-1, a brazilian biotype.</title>
        <authorList>
            <person name="Quecine M.C."/>
            <person name="Pachon D.M.R."/>
            <person name="Bonatelli M.L."/>
            <person name="Correr F.H."/>
            <person name="Franceschini L.M."/>
            <person name="Leite T.F."/>
            <person name="Margarido G.R.A."/>
            <person name="Almeida C.A."/>
            <person name="Ferrarezi J.A."/>
            <person name="Labate C.A."/>
        </authorList>
    </citation>
    <scope>NUCLEOTIDE SEQUENCE</scope>
    <source>
        <strain evidence="2">MF-1</strain>
    </source>
</reference>
<keyword evidence="3" id="KW-1185">Reference proteome</keyword>
<evidence type="ECO:0000256" key="1">
    <source>
        <dbReference type="SAM" id="MobiDB-lite"/>
    </source>
</evidence>
<dbReference type="AlphaFoldDB" id="A0A9Q3FW11"/>
<proteinExistence type="predicted"/>
<feature type="compositionally biased region" description="Polar residues" evidence="1">
    <location>
        <begin position="68"/>
        <end position="83"/>
    </location>
</feature>
<protein>
    <submittedName>
        <fullName evidence="2">Uncharacterized protein</fullName>
    </submittedName>
</protein>
<sequence length="148" mass="17069">MDQTYLKSWATLEGILNLPLAKEQQNAPTAQRFSLKHAHIKDTCRSISPIEKSKYLQAILYAPIPTNSENDLNNDGKSCALSNESRKPSIKLSIPSKRPCPETPTLLYFWPISKEKTQNLHELLYKALITSKLQFRFIKNPFFQQYQE</sequence>
<dbReference type="Proteomes" id="UP000765509">
    <property type="component" value="Unassembled WGS sequence"/>
</dbReference>
<accession>A0A9Q3FW11</accession>
<gene>
    <name evidence="2" type="ORF">O181_085809</name>
</gene>
<organism evidence="2 3">
    <name type="scientific">Austropuccinia psidii MF-1</name>
    <dbReference type="NCBI Taxonomy" id="1389203"/>
    <lineage>
        <taxon>Eukaryota</taxon>
        <taxon>Fungi</taxon>
        <taxon>Dikarya</taxon>
        <taxon>Basidiomycota</taxon>
        <taxon>Pucciniomycotina</taxon>
        <taxon>Pucciniomycetes</taxon>
        <taxon>Pucciniales</taxon>
        <taxon>Sphaerophragmiaceae</taxon>
        <taxon>Austropuccinia</taxon>
    </lineage>
</organism>
<comment type="caution">
    <text evidence="2">The sequence shown here is derived from an EMBL/GenBank/DDBJ whole genome shotgun (WGS) entry which is preliminary data.</text>
</comment>
<feature type="region of interest" description="Disordered" evidence="1">
    <location>
        <begin position="68"/>
        <end position="94"/>
    </location>
</feature>
<evidence type="ECO:0000313" key="2">
    <source>
        <dbReference type="EMBL" id="MBW0546094.1"/>
    </source>
</evidence>